<feature type="transmembrane region" description="Helical" evidence="1">
    <location>
        <begin position="131"/>
        <end position="154"/>
    </location>
</feature>
<dbReference type="Pfam" id="PF20151">
    <property type="entry name" value="DUF6533"/>
    <property type="match status" value="1"/>
</dbReference>
<accession>A0A9P7CY27</accession>
<reference evidence="3" key="1">
    <citation type="journal article" date="2020" name="New Phytol.">
        <title>Comparative genomics reveals dynamic genome evolution in host specialist ectomycorrhizal fungi.</title>
        <authorList>
            <person name="Lofgren L.A."/>
            <person name="Nguyen N.H."/>
            <person name="Vilgalys R."/>
            <person name="Ruytinx J."/>
            <person name="Liao H.L."/>
            <person name="Branco S."/>
            <person name="Kuo A."/>
            <person name="LaButti K."/>
            <person name="Lipzen A."/>
            <person name="Andreopoulos W."/>
            <person name="Pangilinan J."/>
            <person name="Riley R."/>
            <person name="Hundley H."/>
            <person name="Na H."/>
            <person name="Barry K."/>
            <person name="Grigoriev I.V."/>
            <person name="Stajich J.E."/>
            <person name="Kennedy P.G."/>
        </authorList>
    </citation>
    <scope>NUCLEOTIDE SEQUENCE</scope>
    <source>
        <strain evidence="3">DOB743</strain>
    </source>
</reference>
<keyword evidence="1" id="KW-1133">Transmembrane helix</keyword>
<dbReference type="Proteomes" id="UP000714275">
    <property type="component" value="Unassembled WGS sequence"/>
</dbReference>
<dbReference type="OrthoDB" id="2686513at2759"/>
<feature type="transmembrane region" description="Helical" evidence="1">
    <location>
        <begin position="52"/>
        <end position="73"/>
    </location>
</feature>
<feature type="transmembrane region" description="Helical" evidence="1">
    <location>
        <begin position="174"/>
        <end position="197"/>
    </location>
</feature>
<dbReference type="EMBL" id="JABBWD010000055">
    <property type="protein sequence ID" value="KAG1771983.1"/>
    <property type="molecule type" value="Genomic_DNA"/>
</dbReference>
<proteinExistence type="predicted"/>
<sequence length="310" mass="34495">MDTTDSAEAQQMLFCTYAILVGNTILIYDHVATLPEEIAFIWRRPKALSAMLFLLNRYLALFVNISSLVINFVPLSDERFVSLWFLNIAQQRLSCSKYGLYRQLSLVLQAVVVCLIMTIRTYALYGGSKRLLTWMTIIMIALAIAVSVGSLGHFSGITTILPGIGCYETFTAEAAARLGLAWVAEMVFELLIFILIVYRICKTRGLLRLSLVTRRNIIDIIFHDGAMYFGAMTLVNIPNIMTYYSGSVAIRGSFSTLTSCMSVTLISRLMLNLHKSIDAGISSIPARDEGPSLAVFTTRINVQSTFSSHH</sequence>
<keyword evidence="1" id="KW-0812">Transmembrane</keyword>
<gene>
    <name evidence="3" type="ORF">EV702DRAFT_629837</name>
</gene>
<comment type="caution">
    <text evidence="3">The sequence shown here is derived from an EMBL/GenBank/DDBJ whole genome shotgun (WGS) entry which is preliminary data.</text>
</comment>
<protein>
    <recommendedName>
        <fullName evidence="2">DUF6533 domain-containing protein</fullName>
    </recommendedName>
</protein>
<organism evidence="3 4">
    <name type="scientific">Suillus placidus</name>
    <dbReference type="NCBI Taxonomy" id="48579"/>
    <lineage>
        <taxon>Eukaryota</taxon>
        <taxon>Fungi</taxon>
        <taxon>Dikarya</taxon>
        <taxon>Basidiomycota</taxon>
        <taxon>Agaricomycotina</taxon>
        <taxon>Agaricomycetes</taxon>
        <taxon>Agaricomycetidae</taxon>
        <taxon>Boletales</taxon>
        <taxon>Suillineae</taxon>
        <taxon>Suillaceae</taxon>
        <taxon>Suillus</taxon>
    </lineage>
</organism>
<feature type="transmembrane region" description="Helical" evidence="1">
    <location>
        <begin position="100"/>
        <end position="119"/>
    </location>
</feature>
<feature type="domain" description="DUF6533" evidence="2">
    <location>
        <begin position="17"/>
        <end position="62"/>
    </location>
</feature>
<feature type="transmembrane region" description="Helical" evidence="1">
    <location>
        <begin position="217"/>
        <end position="237"/>
    </location>
</feature>
<dbReference type="AlphaFoldDB" id="A0A9P7CY27"/>
<evidence type="ECO:0000256" key="1">
    <source>
        <dbReference type="SAM" id="Phobius"/>
    </source>
</evidence>
<dbReference type="InterPro" id="IPR045340">
    <property type="entry name" value="DUF6533"/>
</dbReference>
<evidence type="ECO:0000313" key="4">
    <source>
        <dbReference type="Proteomes" id="UP000714275"/>
    </source>
</evidence>
<evidence type="ECO:0000259" key="2">
    <source>
        <dbReference type="Pfam" id="PF20151"/>
    </source>
</evidence>
<name>A0A9P7CY27_9AGAM</name>
<keyword evidence="4" id="KW-1185">Reference proteome</keyword>
<keyword evidence="1" id="KW-0472">Membrane</keyword>
<evidence type="ECO:0000313" key="3">
    <source>
        <dbReference type="EMBL" id="KAG1771983.1"/>
    </source>
</evidence>
<feature type="transmembrane region" description="Helical" evidence="1">
    <location>
        <begin position="243"/>
        <end position="266"/>
    </location>
</feature>